<name>A0A1F8B7L6_9BACT</name>
<evidence type="ECO:0000256" key="4">
    <source>
        <dbReference type="ARBA" id="ARBA00022759"/>
    </source>
</evidence>
<protein>
    <recommendedName>
        <fullName evidence="10">Toxin HicA</fullName>
    </recommendedName>
</protein>
<dbReference type="InterPro" id="IPR038570">
    <property type="entry name" value="HicA_sf"/>
</dbReference>
<keyword evidence="6" id="KW-0694">RNA-binding</keyword>
<keyword evidence="3" id="KW-0540">Nuclease</keyword>
<evidence type="ECO:0000313" key="9">
    <source>
        <dbReference type="Proteomes" id="UP000179018"/>
    </source>
</evidence>
<evidence type="ECO:0000256" key="6">
    <source>
        <dbReference type="ARBA" id="ARBA00022884"/>
    </source>
</evidence>
<reference evidence="8 9" key="1">
    <citation type="journal article" date="2016" name="Nat. Commun.">
        <title>Thousands of microbial genomes shed light on interconnected biogeochemical processes in an aquifer system.</title>
        <authorList>
            <person name="Anantharaman K."/>
            <person name="Brown C.T."/>
            <person name="Hug L.A."/>
            <person name="Sharon I."/>
            <person name="Castelle C.J."/>
            <person name="Probst A.J."/>
            <person name="Thomas B.C."/>
            <person name="Singh A."/>
            <person name="Wilkins M.J."/>
            <person name="Karaoz U."/>
            <person name="Brodie E.L."/>
            <person name="Williams K.H."/>
            <person name="Hubbard S.S."/>
            <person name="Banfield J.F."/>
        </authorList>
    </citation>
    <scope>NUCLEOTIDE SEQUENCE [LARGE SCALE GENOMIC DNA]</scope>
</reference>
<evidence type="ECO:0008006" key="10">
    <source>
        <dbReference type="Google" id="ProtNLM"/>
    </source>
</evidence>
<comment type="caution">
    <text evidence="8">The sequence shown here is derived from an EMBL/GenBank/DDBJ whole genome shotgun (WGS) entry which is preliminary data.</text>
</comment>
<dbReference type="Proteomes" id="UP000179018">
    <property type="component" value="Unassembled WGS sequence"/>
</dbReference>
<dbReference type="GO" id="GO:0016787">
    <property type="term" value="F:hydrolase activity"/>
    <property type="evidence" value="ECO:0007669"/>
    <property type="project" value="UniProtKB-KW"/>
</dbReference>
<sequence length="71" mass="8153">MTSFKPKEVVKILRKLGFTEKRQKGSHLIMYNPNSNITIPVPMHSKDLKKGLLKGIIKDAESTEKEFLKLK</sequence>
<dbReference type="SUPFAM" id="SSF54786">
    <property type="entry name" value="YcfA/nrd intein domain"/>
    <property type="match status" value="1"/>
</dbReference>
<gene>
    <name evidence="8" type="ORF">A3A75_00965</name>
</gene>
<evidence type="ECO:0000313" key="8">
    <source>
        <dbReference type="EMBL" id="OGM59699.1"/>
    </source>
</evidence>
<dbReference type="InterPro" id="IPR012933">
    <property type="entry name" value="HicA_mRNA_interferase"/>
</dbReference>
<organism evidence="8 9">
    <name type="scientific">Candidatus Woesebacteria bacterium RIFCSPLOWO2_01_FULL_39_10</name>
    <dbReference type="NCBI Taxonomy" id="1802516"/>
    <lineage>
        <taxon>Bacteria</taxon>
        <taxon>Candidatus Woeseibacteriota</taxon>
    </lineage>
</organism>
<keyword evidence="4" id="KW-0255">Endonuclease</keyword>
<keyword evidence="5" id="KW-0378">Hydrolase</keyword>
<comment type="similarity">
    <text evidence="1">Belongs to the HicA mRNA interferase family.</text>
</comment>
<evidence type="ECO:0000256" key="5">
    <source>
        <dbReference type="ARBA" id="ARBA00022801"/>
    </source>
</evidence>
<proteinExistence type="inferred from homology"/>
<dbReference type="GO" id="GO:0003729">
    <property type="term" value="F:mRNA binding"/>
    <property type="evidence" value="ECO:0007669"/>
    <property type="project" value="InterPro"/>
</dbReference>
<dbReference type="Pfam" id="PF07927">
    <property type="entry name" value="HicA_toxin"/>
    <property type="match status" value="1"/>
</dbReference>
<dbReference type="STRING" id="1802516.A3A75_00965"/>
<accession>A0A1F8B7L6</accession>
<dbReference type="EMBL" id="MGHC01000018">
    <property type="protein sequence ID" value="OGM59699.1"/>
    <property type="molecule type" value="Genomic_DNA"/>
</dbReference>
<evidence type="ECO:0000256" key="7">
    <source>
        <dbReference type="ARBA" id="ARBA00023016"/>
    </source>
</evidence>
<evidence type="ECO:0000256" key="3">
    <source>
        <dbReference type="ARBA" id="ARBA00022722"/>
    </source>
</evidence>
<dbReference type="PANTHER" id="PTHR34873">
    <property type="entry name" value="SSR1766 PROTEIN"/>
    <property type="match status" value="1"/>
</dbReference>
<dbReference type="PANTHER" id="PTHR34873:SF3">
    <property type="entry name" value="ADDICTION MODULE TOXIN, HICA FAMILY"/>
    <property type="match status" value="1"/>
</dbReference>
<evidence type="ECO:0000256" key="1">
    <source>
        <dbReference type="ARBA" id="ARBA00006620"/>
    </source>
</evidence>
<keyword evidence="2" id="KW-1277">Toxin-antitoxin system</keyword>
<evidence type="ECO:0000256" key="2">
    <source>
        <dbReference type="ARBA" id="ARBA00022649"/>
    </source>
</evidence>
<dbReference type="AlphaFoldDB" id="A0A1F8B7L6"/>
<dbReference type="Gene3D" id="3.30.920.30">
    <property type="entry name" value="Hypothetical protein"/>
    <property type="match status" value="1"/>
</dbReference>
<dbReference type="GO" id="GO:0004519">
    <property type="term" value="F:endonuclease activity"/>
    <property type="evidence" value="ECO:0007669"/>
    <property type="project" value="UniProtKB-KW"/>
</dbReference>
<keyword evidence="7" id="KW-0346">Stress response</keyword>